<keyword evidence="5 8" id="KW-0067">ATP-binding</keyword>
<evidence type="ECO:0000256" key="3">
    <source>
        <dbReference type="ARBA" id="ARBA00012737"/>
    </source>
</evidence>
<dbReference type="InterPro" id="IPR017932">
    <property type="entry name" value="GATase_2_dom"/>
</dbReference>
<evidence type="ECO:0000256" key="6">
    <source>
        <dbReference type="ARBA" id="ARBA00022962"/>
    </source>
</evidence>
<evidence type="ECO:0000256" key="7">
    <source>
        <dbReference type="ARBA" id="ARBA00048741"/>
    </source>
</evidence>
<dbReference type="RefSeq" id="WP_150699030.1">
    <property type="nucleotide sequence ID" value="NZ_CABPRZ010000022.1"/>
</dbReference>
<dbReference type="Proteomes" id="UP000414233">
    <property type="component" value="Unassembled WGS sequence"/>
</dbReference>
<evidence type="ECO:0000313" key="10">
    <source>
        <dbReference type="EMBL" id="VVE44682.1"/>
    </source>
</evidence>
<gene>
    <name evidence="10" type="ORF">PTE30175_04239</name>
</gene>
<dbReference type="EC" id="6.3.5.4" evidence="3"/>
<dbReference type="GO" id="GO:0004066">
    <property type="term" value="F:asparagine synthase (glutamine-hydrolyzing) activity"/>
    <property type="evidence" value="ECO:0007669"/>
    <property type="project" value="UniProtKB-EC"/>
</dbReference>
<dbReference type="InterPro" id="IPR014729">
    <property type="entry name" value="Rossmann-like_a/b/a_fold"/>
</dbReference>
<dbReference type="InterPro" id="IPR006426">
    <property type="entry name" value="Asn_synth_AEB"/>
</dbReference>
<dbReference type="EMBL" id="CABPRZ010000022">
    <property type="protein sequence ID" value="VVE44682.1"/>
    <property type="molecule type" value="Genomic_DNA"/>
</dbReference>
<evidence type="ECO:0000256" key="2">
    <source>
        <dbReference type="ARBA" id="ARBA00005752"/>
    </source>
</evidence>
<feature type="domain" description="Glutamine amidotransferase type-2" evidence="9">
    <location>
        <begin position="2"/>
        <end position="252"/>
    </location>
</feature>
<evidence type="ECO:0000256" key="8">
    <source>
        <dbReference type="PIRSR" id="PIRSR001589-2"/>
    </source>
</evidence>
<dbReference type="AlphaFoldDB" id="A0A5E4Y8D7"/>
<dbReference type="OrthoDB" id="9763290at2"/>
<dbReference type="InterPro" id="IPR029055">
    <property type="entry name" value="Ntn_hydrolases_N"/>
</dbReference>
<evidence type="ECO:0000256" key="4">
    <source>
        <dbReference type="ARBA" id="ARBA00022741"/>
    </source>
</evidence>
<keyword evidence="4 8" id="KW-0547">Nucleotide-binding</keyword>
<evidence type="ECO:0000256" key="5">
    <source>
        <dbReference type="ARBA" id="ARBA00022840"/>
    </source>
</evidence>
<comment type="similarity">
    <text evidence="2">Belongs to the asparagine synthetase family.</text>
</comment>
<evidence type="ECO:0000259" key="9">
    <source>
        <dbReference type="PROSITE" id="PS51278"/>
    </source>
</evidence>
<reference evidence="10 11" key="1">
    <citation type="submission" date="2019-08" db="EMBL/GenBank/DDBJ databases">
        <authorList>
            <person name="Peeters C."/>
        </authorList>
    </citation>
    <scope>NUCLEOTIDE SEQUENCE [LARGE SCALE GENOMIC DNA]</scope>
    <source>
        <strain evidence="10 11">LMG 30175</strain>
    </source>
</reference>
<dbReference type="CDD" id="cd00712">
    <property type="entry name" value="AsnB"/>
    <property type="match status" value="1"/>
</dbReference>
<evidence type="ECO:0000313" key="11">
    <source>
        <dbReference type="Proteomes" id="UP000414233"/>
    </source>
</evidence>
<dbReference type="PANTHER" id="PTHR43284">
    <property type="entry name" value="ASPARAGINE SYNTHETASE (GLUTAMINE-HYDROLYZING)"/>
    <property type="match status" value="1"/>
</dbReference>
<dbReference type="PIRSF" id="PIRSF001589">
    <property type="entry name" value="Asn_synthetase_glu-h"/>
    <property type="match status" value="1"/>
</dbReference>
<dbReference type="Pfam" id="PF00733">
    <property type="entry name" value="Asn_synthase"/>
    <property type="match status" value="1"/>
</dbReference>
<dbReference type="Gene3D" id="3.40.50.620">
    <property type="entry name" value="HUPs"/>
    <property type="match status" value="2"/>
</dbReference>
<keyword evidence="11" id="KW-1185">Reference proteome</keyword>
<dbReference type="GO" id="GO:0005829">
    <property type="term" value="C:cytosol"/>
    <property type="evidence" value="ECO:0007669"/>
    <property type="project" value="TreeGrafter"/>
</dbReference>
<dbReference type="Pfam" id="PF13537">
    <property type="entry name" value="GATase_7"/>
    <property type="match status" value="1"/>
</dbReference>
<dbReference type="Gene3D" id="3.60.20.10">
    <property type="entry name" value="Glutamine Phosphoribosylpyrophosphate, subunit 1, domain 1"/>
    <property type="match status" value="1"/>
</dbReference>
<sequence>MCGIVGIVQSNPVDLRHVADMADLIRHRGPDDEGIVVFPAQGPVCLAGDDTPSFDQVGALPYRPVAHRREWFADRPATYLAMGHRRLSIVDLSPLGHQPMSYQDRYWIVYNGEVFNYVELREELTRYGYRFRSHSDTEVLLAGYDRWGAGLLDRCNGMWSMAIYDREKHTLFLARDRFGVKPLYYRVTNDGASLAFASEIKAFSALPDWRPTVAAQPAFDFLAWGIQDHGDETLFQGVYQLPPGHFAMLQLNGHGGLTRRLDPRLAVTRWYDLERKHCDVPMNFDEAAGEFRRLFLDAVRLRMRADVPLGSCLSGGLDSSSIVCAVRAELDSIGATMPQKTFSSCSEYRAVDEREFIEEVTRANNVESTLLFPSGSELFERLDDLVWTQDEPFGSSSVFAQWCVFRTVRENGVLVMLDGQGADEQLAGYHGFLGARLAGLARRGQVSEFSTEFGAMRRLHGYGGVKFAEYLVANLFPGSIRPLGALRGMTQMRRDWIDPAALGARDRDPFVPLGARALSVRQLSLAQMNGSNLQMLLHWEDRNSMAHSIEARVPFLDYRLVEYSLNLPEVFKVEHGMTKRVLRQGMRGMVPEKVLDRIDKKGFLTAEEFWMKGDHSAQFAARLDEAIERAGRFIDTGMRDVLSRVVAGKAPFSYHVWRVISFGAWLKRFDITV</sequence>
<dbReference type="InterPro" id="IPR033738">
    <property type="entry name" value="AsnB_N"/>
</dbReference>
<dbReference type="CDD" id="cd01991">
    <property type="entry name" value="Asn_synthase_B_C"/>
    <property type="match status" value="1"/>
</dbReference>
<comment type="pathway">
    <text evidence="1">Amino-acid biosynthesis; L-asparagine biosynthesis; L-asparagine from L-aspartate (L-Gln route): step 1/1.</text>
</comment>
<evidence type="ECO:0000256" key="1">
    <source>
        <dbReference type="ARBA" id="ARBA00005187"/>
    </source>
</evidence>
<comment type="catalytic activity">
    <reaction evidence="7">
        <text>L-aspartate + L-glutamine + ATP + H2O = L-asparagine + L-glutamate + AMP + diphosphate + H(+)</text>
        <dbReference type="Rhea" id="RHEA:12228"/>
        <dbReference type="ChEBI" id="CHEBI:15377"/>
        <dbReference type="ChEBI" id="CHEBI:15378"/>
        <dbReference type="ChEBI" id="CHEBI:29985"/>
        <dbReference type="ChEBI" id="CHEBI:29991"/>
        <dbReference type="ChEBI" id="CHEBI:30616"/>
        <dbReference type="ChEBI" id="CHEBI:33019"/>
        <dbReference type="ChEBI" id="CHEBI:58048"/>
        <dbReference type="ChEBI" id="CHEBI:58359"/>
        <dbReference type="ChEBI" id="CHEBI:456215"/>
        <dbReference type="EC" id="6.3.5.4"/>
    </reaction>
</comment>
<protein>
    <recommendedName>
        <fullName evidence="3">asparagine synthase (glutamine-hydrolyzing)</fullName>
        <ecNumber evidence="3">6.3.5.4</ecNumber>
    </recommendedName>
</protein>
<dbReference type="NCBIfam" id="TIGR01536">
    <property type="entry name" value="asn_synth_AEB"/>
    <property type="match status" value="1"/>
</dbReference>
<organism evidence="10 11">
    <name type="scientific">Pandoraea terrae</name>
    <dbReference type="NCBI Taxonomy" id="1537710"/>
    <lineage>
        <taxon>Bacteria</taxon>
        <taxon>Pseudomonadati</taxon>
        <taxon>Pseudomonadota</taxon>
        <taxon>Betaproteobacteria</taxon>
        <taxon>Burkholderiales</taxon>
        <taxon>Burkholderiaceae</taxon>
        <taxon>Pandoraea</taxon>
    </lineage>
</organism>
<proteinExistence type="inferred from homology"/>
<dbReference type="GO" id="GO:0006529">
    <property type="term" value="P:asparagine biosynthetic process"/>
    <property type="evidence" value="ECO:0007669"/>
    <property type="project" value="InterPro"/>
</dbReference>
<dbReference type="SUPFAM" id="SSF56235">
    <property type="entry name" value="N-terminal nucleophile aminohydrolases (Ntn hydrolases)"/>
    <property type="match status" value="1"/>
</dbReference>
<name>A0A5E4Y8D7_9BURK</name>
<dbReference type="GO" id="GO:0005524">
    <property type="term" value="F:ATP binding"/>
    <property type="evidence" value="ECO:0007669"/>
    <property type="project" value="UniProtKB-KW"/>
</dbReference>
<dbReference type="PROSITE" id="PS51278">
    <property type="entry name" value="GATASE_TYPE_2"/>
    <property type="match status" value="1"/>
</dbReference>
<keyword evidence="6" id="KW-0315">Glutamine amidotransferase</keyword>
<feature type="binding site" evidence="8">
    <location>
        <position position="136"/>
    </location>
    <ligand>
        <name>L-glutamine</name>
        <dbReference type="ChEBI" id="CHEBI:58359"/>
    </ligand>
</feature>
<dbReference type="SUPFAM" id="SSF52402">
    <property type="entry name" value="Adenine nucleotide alpha hydrolases-like"/>
    <property type="match status" value="1"/>
</dbReference>
<dbReference type="PANTHER" id="PTHR43284:SF1">
    <property type="entry name" value="ASPARAGINE SYNTHETASE"/>
    <property type="match status" value="1"/>
</dbReference>
<dbReference type="InterPro" id="IPR051786">
    <property type="entry name" value="ASN_synthetase/amidase"/>
</dbReference>
<accession>A0A5E4Y8D7</accession>
<dbReference type="InterPro" id="IPR001962">
    <property type="entry name" value="Asn_synthase"/>
</dbReference>